<feature type="non-terminal residue" evidence="1">
    <location>
        <position position="1"/>
    </location>
</feature>
<evidence type="ECO:0000313" key="1">
    <source>
        <dbReference type="EMBL" id="CAK0845180.1"/>
    </source>
</evidence>
<protein>
    <submittedName>
        <fullName evidence="1">Uncharacterized protein</fullName>
    </submittedName>
</protein>
<keyword evidence="2" id="KW-1185">Reference proteome</keyword>
<accession>A0ABN9TI07</accession>
<dbReference type="EMBL" id="CAUYUJ010014720">
    <property type="protein sequence ID" value="CAK0845180.1"/>
    <property type="molecule type" value="Genomic_DNA"/>
</dbReference>
<name>A0ABN9TI07_9DINO</name>
<reference evidence="1" key="1">
    <citation type="submission" date="2023-10" db="EMBL/GenBank/DDBJ databases">
        <authorList>
            <person name="Chen Y."/>
            <person name="Shah S."/>
            <person name="Dougan E. K."/>
            <person name="Thang M."/>
            <person name="Chan C."/>
        </authorList>
    </citation>
    <scope>NUCLEOTIDE SEQUENCE [LARGE SCALE GENOMIC DNA]</scope>
</reference>
<dbReference type="Proteomes" id="UP001189429">
    <property type="component" value="Unassembled WGS sequence"/>
</dbReference>
<evidence type="ECO:0000313" key="2">
    <source>
        <dbReference type="Proteomes" id="UP001189429"/>
    </source>
</evidence>
<comment type="caution">
    <text evidence="1">The sequence shown here is derived from an EMBL/GenBank/DDBJ whole genome shotgun (WGS) entry which is preliminary data.</text>
</comment>
<sequence>ALSVEGAAAQKRAWGWDDHADATETEEAEAERLGVWAPRAKKPVCGEECRVDVLVHQRDAPTRRIAVTQVNRGRLGNHLFQWAALLSIAKEGGFEVVVRGLKYKPKDTAQMRGLASLVWEPQDYATLEHRPNLCHVWDQTPIVVDTGLPRLSVWTGWGQEKGTAHVPTGIDPKPGQNWAKLWADAMVNTTLPDGTLCETWELDGFFQDQWFFMEHMDLVREAFWHQPTAEQAADILKWLMYNEK</sequence>
<organism evidence="1 2">
    <name type="scientific">Prorocentrum cordatum</name>
    <dbReference type="NCBI Taxonomy" id="2364126"/>
    <lineage>
        <taxon>Eukaryota</taxon>
        <taxon>Sar</taxon>
        <taxon>Alveolata</taxon>
        <taxon>Dinophyceae</taxon>
        <taxon>Prorocentrales</taxon>
        <taxon>Prorocentraceae</taxon>
        <taxon>Prorocentrum</taxon>
    </lineage>
</organism>
<proteinExistence type="predicted"/>
<feature type="non-terminal residue" evidence="1">
    <location>
        <position position="244"/>
    </location>
</feature>
<gene>
    <name evidence="1" type="ORF">PCOR1329_LOCUS39056</name>
</gene>